<dbReference type="Proteomes" id="UP000030528">
    <property type="component" value="Unassembled WGS sequence"/>
</dbReference>
<dbReference type="SUPFAM" id="SSF52833">
    <property type="entry name" value="Thioredoxin-like"/>
    <property type="match status" value="1"/>
</dbReference>
<reference evidence="1 2" key="1">
    <citation type="submission" date="2013-08" db="EMBL/GenBank/DDBJ databases">
        <authorList>
            <person name="Huang J."/>
            <person name="Wang G."/>
        </authorList>
    </citation>
    <scope>NUCLEOTIDE SEQUENCE [LARGE SCALE GENOMIC DNA]</scope>
    <source>
        <strain evidence="1 2">JSM 076056</strain>
    </source>
</reference>
<accession>A0A0A5GC88</accession>
<proteinExistence type="predicted"/>
<dbReference type="OrthoDB" id="2389679at2"/>
<dbReference type="EMBL" id="AVPE01000021">
    <property type="protein sequence ID" value="KGX89624.1"/>
    <property type="molecule type" value="Genomic_DNA"/>
</dbReference>
<dbReference type="InterPro" id="IPR036249">
    <property type="entry name" value="Thioredoxin-like_sf"/>
</dbReference>
<evidence type="ECO:0000313" key="1">
    <source>
        <dbReference type="EMBL" id="KGX89624.1"/>
    </source>
</evidence>
<dbReference type="RefSeq" id="WP_026801363.1">
    <property type="nucleotide sequence ID" value="NZ_AULI01000016.1"/>
</dbReference>
<dbReference type="Pfam" id="PF07315">
    <property type="entry name" value="DUF1462"/>
    <property type="match status" value="1"/>
</dbReference>
<dbReference type="eggNOG" id="COG4837">
    <property type="taxonomic scope" value="Bacteria"/>
</dbReference>
<dbReference type="InterPro" id="IPR038218">
    <property type="entry name" value="YuzD-like_sp"/>
</dbReference>
<dbReference type="Gene3D" id="3.40.30.30">
    <property type="entry name" value="Hypothetical protein sa0798"/>
    <property type="match status" value="1"/>
</dbReference>
<protein>
    <submittedName>
        <fullName evidence="1">Disulfide oxidoreductase</fullName>
    </submittedName>
</protein>
<dbReference type="STRING" id="1385510.GCA_000425205_03140"/>
<dbReference type="PIRSF" id="PIRSF010603">
    <property type="entry name" value="UCP010603"/>
    <property type="match status" value="1"/>
</dbReference>
<comment type="caution">
    <text evidence="1">The sequence shown here is derived from an EMBL/GenBank/DDBJ whole genome shotgun (WGS) entry which is preliminary data.</text>
</comment>
<keyword evidence="2" id="KW-1185">Reference proteome</keyword>
<dbReference type="InterPro" id="IPR009190">
    <property type="entry name" value="DUF1462"/>
</dbReference>
<gene>
    <name evidence="1" type="ORF">N781_07630</name>
</gene>
<dbReference type="AlphaFoldDB" id="A0A0A5GC88"/>
<name>A0A0A5GC88_9BACI</name>
<evidence type="ECO:0000313" key="2">
    <source>
        <dbReference type="Proteomes" id="UP000030528"/>
    </source>
</evidence>
<organism evidence="1 2">
    <name type="scientific">Pontibacillus halophilus JSM 076056 = DSM 19796</name>
    <dbReference type="NCBI Taxonomy" id="1385510"/>
    <lineage>
        <taxon>Bacteria</taxon>
        <taxon>Bacillati</taxon>
        <taxon>Bacillota</taxon>
        <taxon>Bacilli</taxon>
        <taxon>Bacillales</taxon>
        <taxon>Bacillaceae</taxon>
        <taxon>Pontibacillus</taxon>
    </lineage>
</organism>
<sequence length="110" mass="12550">MSQTIIEVYGAEQLCASCVNLPSSTETYDWIQAAIGRTFETEDIAFSYVDIHKPLKEAERSFAQRILNDEYYYPVVLVNGKVVGEGNPRLKSIYKALEDAGIERIRDDRR</sequence>